<accession>A0ABT3TFI5</accession>
<evidence type="ECO:0000313" key="10">
    <source>
        <dbReference type="EMBL" id="MCX2980174.1"/>
    </source>
</evidence>
<dbReference type="InterPro" id="IPR005829">
    <property type="entry name" value="Sugar_transporter_CS"/>
</dbReference>
<feature type="transmembrane region" description="Helical" evidence="8">
    <location>
        <begin position="300"/>
        <end position="322"/>
    </location>
</feature>
<feature type="transmembrane region" description="Helical" evidence="8">
    <location>
        <begin position="454"/>
        <end position="473"/>
    </location>
</feature>
<feature type="transmembrane region" description="Helical" evidence="8">
    <location>
        <begin position="329"/>
        <end position="349"/>
    </location>
</feature>
<dbReference type="PRINTS" id="PR00171">
    <property type="entry name" value="SUGRTRNSPORT"/>
</dbReference>
<proteinExistence type="inferred from homology"/>
<dbReference type="Gene3D" id="1.20.1250.20">
    <property type="entry name" value="MFS general substrate transporter like domains"/>
    <property type="match status" value="3"/>
</dbReference>
<evidence type="ECO:0000256" key="6">
    <source>
        <dbReference type="ARBA" id="ARBA00023136"/>
    </source>
</evidence>
<dbReference type="InterPro" id="IPR005828">
    <property type="entry name" value="MFS_sugar_transport-like"/>
</dbReference>
<evidence type="ECO:0000256" key="4">
    <source>
        <dbReference type="ARBA" id="ARBA00022692"/>
    </source>
</evidence>
<protein>
    <submittedName>
        <fullName evidence="10">MFS transporter</fullName>
    </submittedName>
</protein>
<dbReference type="PROSITE" id="PS00217">
    <property type="entry name" value="SUGAR_TRANSPORT_2"/>
    <property type="match status" value="1"/>
</dbReference>
<dbReference type="RefSeq" id="WP_279244153.1">
    <property type="nucleotide sequence ID" value="NZ_SHNN01000001.1"/>
</dbReference>
<dbReference type="EMBL" id="SHNN01000001">
    <property type="protein sequence ID" value="MCX2980174.1"/>
    <property type="molecule type" value="Genomic_DNA"/>
</dbReference>
<dbReference type="PROSITE" id="PS00216">
    <property type="entry name" value="SUGAR_TRANSPORT_1"/>
    <property type="match status" value="2"/>
</dbReference>
<comment type="caution">
    <text evidence="10">The sequence shown here is derived from an EMBL/GenBank/DDBJ whole genome shotgun (WGS) entry which is preliminary data.</text>
</comment>
<dbReference type="InterPro" id="IPR020846">
    <property type="entry name" value="MFS_dom"/>
</dbReference>
<feature type="transmembrane region" description="Helical" evidence="8">
    <location>
        <begin position="417"/>
        <end position="442"/>
    </location>
</feature>
<evidence type="ECO:0000256" key="7">
    <source>
        <dbReference type="RuleBase" id="RU003346"/>
    </source>
</evidence>
<keyword evidence="4 8" id="KW-0812">Transmembrane</keyword>
<comment type="similarity">
    <text evidence="2 7">Belongs to the major facilitator superfamily. Sugar transporter (TC 2.A.1.1) family.</text>
</comment>
<keyword evidence="6 8" id="KW-0472">Membrane</keyword>
<feature type="transmembrane region" description="Helical" evidence="8">
    <location>
        <begin position="135"/>
        <end position="158"/>
    </location>
</feature>
<dbReference type="InterPro" id="IPR003663">
    <property type="entry name" value="Sugar/inositol_transpt"/>
</dbReference>
<feature type="transmembrane region" description="Helical" evidence="8">
    <location>
        <begin position="178"/>
        <end position="199"/>
    </location>
</feature>
<dbReference type="PANTHER" id="PTHR48023:SF4">
    <property type="entry name" value="D-XYLOSE-PROTON SYMPORTER-LIKE 2"/>
    <property type="match status" value="1"/>
</dbReference>
<dbReference type="PROSITE" id="PS50850">
    <property type="entry name" value="MFS"/>
    <property type="match status" value="1"/>
</dbReference>
<keyword evidence="3 7" id="KW-0813">Transport</keyword>
<feature type="domain" description="Major facilitator superfamily (MFS) profile" evidence="9">
    <location>
        <begin position="11"/>
        <end position="508"/>
    </location>
</feature>
<evidence type="ECO:0000256" key="5">
    <source>
        <dbReference type="ARBA" id="ARBA00022989"/>
    </source>
</evidence>
<evidence type="ECO:0000256" key="8">
    <source>
        <dbReference type="SAM" id="Phobius"/>
    </source>
</evidence>
<reference evidence="10" key="1">
    <citation type="submission" date="2019-02" db="EMBL/GenBank/DDBJ databases">
        <authorList>
            <person name="Li S.-H."/>
        </authorList>
    </citation>
    <scope>NUCLEOTIDE SEQUENCE</scope>
    <source>
        <strain evidence="10">IMCC14734</strain>
    </source>
</reference>
<feature type="transmembrane region" description="Helical" evidence="8">
    <location>
        <begin position="77"/>
        <end position="96"/>
    </location>
</feature>
<evidence type="ECO:0000259" key="9">
    <source>
        <dbReference type="PROSITE" id="PS50850"/>
    </source>
</evidence>
<organism evidence="10 11">
    <name type="scientific">Candidatus Litorirhabdus singularis</name>
    <dbReference type="NCBI Taxonomy" id="2518993"/>
    <lineage>
        <taxon>Bacteria</taxon>
        <taxon>Pseudomonadati</taxon>
        <taxon>Pseudomonadota</taxon>
        <taxon>Gammaproteobacteria</taxon>
        <taxon>Cellvibrionales</taxon>
        <taxon>Halieaceae</taxon>
        <taxon>Candidatus Litorirhabdus</taxon>
    </lineage>
</organism>
<feature type="transmembrane region" description="Helical" evidence="8">
    <location>
        <begin position="12"/>
        <end position="35"/>
    </location>
</feature>
<sequence>MTKSASYTARTALIVALGGFLMGFDASVISGVVSFVEVEFQLTKIQLGWAVASLSLAATFAMLVAGPISDRLGRKPVLQAAALLFAVSAVWSALAGSFVELVLARMLGGFGVGAALIIAPMFIAEMAPAQQRGRLVSFNQLNIVLGISAAFMSNYLILQLSQSPAPWAIELGLQQWPWRWMLMVEAVPAVLYFVGLRLVPESPRWLIMRGDLEPALAVLTKTNGADAAPTEMAAIQANIATEQQEAANQLPFSSIFSQPMRLVLAIGLSVAVLQQITGINSVFFYAPMIFEQSGIGTDAAFMQAVVVGLTNLAFTVVALMCIDRIGRKPLLIIGVSGITCSMLLLAWVFGSATYVLSAESISALGSSLNTTALESLREVVFDNDIAFKQALASQLSPELLRQHESQLISAAIQMNPMLVLGGIIGFVASFAISLGPVMWVLFSELFPNRLRAAAISFVGFINSAVSFLVQLLFPWQLANLGTSTTFLIYGMFAFAGLLIILRLLPETRGKSLEQIEQDLVPGLAAAK</sequence>
<feature type="transmembrane region" description="Helical" evidence="8">
    <location>
        <begin position="47"/>
        <end position="65"/>
    </location>
</feature>
<comment type="subcellular location">
    <subcellularLocation>
        <location evidence="1">Membrane</location>
        <topology evidence="1">Multi-pass membrane protein</topology>
    </subcellularLocation>
</comment>
<gene>
    <name evidence="10" type="ORF">EYC98_04750</name>
</gene>
<evidence type="ECO:0000256" key="3">
    <source>
        <dbReference type="ARBA" id="ARBA00022448"/>
    </source>
</evidence>
<name>A0ABT3TFI5_9GAMM</name>
<evidence type="ECO:0000313" key="11">
    <source>
        <dbReference type="Proteomes" id="UP001143362"/>
    </source>
</evidence>
<evidence type="ECO:0000256" key="1">
    <source>
        <dbReference type="ARBA" id="ARBA00004141"/>
    </source>
</evidence>
<dbReference type="PANTHER" id="PTHR48023">
    <property type="entry name" value="D-XYLOSE-PROTON SYMPORTER-LIKE 2"/>
    <property type="match status" value="1"/>
</dbReference>
<feature type="transmembrane region" description="Helical" evidence="8">
    <location>
        <begin position="262"/>
        <end position="288"/>
    </location>
</feature>
<dbReference type="Pfam" id="PF00083">
    <property type="entry name" value="Sugar_tr"/>
    <property type="match status" value="2"/>
</dbReference>
<dbReference type="InterPro" id="IPR050820">
    <property type="entry name" value="MFS_Sugar_Transporter"/>
</dbReference>
<keyword evidence="11" id="KW-1185">Reference proteome</keyword>
<dbReference type="NCBIfam" id="TIGR00879">
    <property type="entry name" value="SP"/>
    <property type="match status" value="1"/>
</dbReference>
<dbReference type="SUPFAM" id="SSF103473">
    <property type="entry name" value="MFS general substrate transporter"/>
    <property type="match status" value="1"/>
</dbReference>
<feature type="transmembrane region" description="Helical" evidence="8">
    <location>
        <begin position="485"/>
        <end position="504"/>
    </location>
</feature>
<dbReference type="InterPro" id="IPR036259">
    <property type="entry name" value="MFS_trans_sf"/>
</dbReference>
<dbReference type="Proteomes" id="UP001143362">
    <property type="component" value="Unassembled WGS sequence"/>
</dbReference>
<keyword evidence="5 8" id="KW-1133">Transmembrane helix</keyword>
<evidence type="ECO:0000256" key="2">
    <source>
        <dbReference type="ARBA" id="ARBA00010992"/>
    </source>
</evidence>
<feature type="transmembrane region" description="Helical" evidence="8">
    <location>
        <begin position="102"/>
        <end position="123"/>
    </location>
</feature>